<name>A0A9N8YYN0_9GLOM</name>
<dbReference type="Proteomes" id="UP000789572">
    <property type="component" value="Unassembled WGS sequence"/>
</dbReference>
<organism evidence="1 2">
    <name type="scientific">Paraglomus occultum</name>
    <dbReference type="NCBI Taxonomy" id="144539"/>
    <lineage>
        <taxon>Eukaryota</taxon>
        <taxon>Fungi</taxon>
        <taxon>Fungi incertae sedis</taxon>
        <taxon>Mucoromycota</taxon>
        <taxon>Glomeromycotina</taxon>
        <taxon>Glomeromycetes</taxon>
        <taxon>Paraglomerales</taxon>
        <taxon>Paraglomeraceae</taxon>
        <taxon>Paraglomus</taxon>
    </lineage>
</organism>
<dbReference type="EMBL" id="CAJVPJ010000030">
    <property type="protein sequence ID" value="CAG8461191.1"/>
    <property type="molecule type" value="Genomic_DNA"/>
</dbReference>
<evidence type="ECO:0000313" key="2">
    <source>
        <dbReference type="Proteomes" id="UP000789572"/>
    </source>
</evidence>
<reference evidence="1" key="1">
    <citation type="submission" date="2021-06" db="EMBL/GenBank/DDBJ databases">
        <authorList>
            <person name="Kallberg Y."/>
            <person name="Tangrot J."/>
            <person name="Rosling A."/>
        </authorList>
    </citation>
    <scope>NUCLEOTIDE SEQUENCE</scope>
    <source>
        <strain evidence="1">IA702</strain>
    </source>
</reference>
<keyword evidence="2" id="KW-1185">Reference proteome</keyword>
<gene>
    <name evidence="1" type="ORF">POCULU_LOCUS567</name>
</gene>
<sequence length="309" mass="34295">MPGHVNEPLHDSLDEKLILCILESAIQMNCDSVSFDFVSEIKAILQKNVKSDNSECEYTKNNIDWKDNETNNRDVDNNDSSQVAVGLGRCSRGRLLPTVSPSKTQESFLPTFSLSPSPYTLQPLPLQYAACRPAPIKLAITNIPCTIINRLSIIQFYDLCAILQSAIAEPSLPPSFISSDIISNNSTQYYVSCYESLVSSPKTPNAILSAYKLGEIIILSEEIPLLPSDEELSKILSVAESDIVETNVLAVRVYDFIQIVGGQAIEQMSSSTLGFFRNKRLNDTVIKFAERVLRGDYDLPNRAEFDDKS</sequence>
<proteinExistence type="predicted"/>
<dbReference type="OrthoDB" id="10339311at2759"/>
<evidence type="ECO:0000313" key="1">
    <source>
        <dbReference type="EMBL" id="CAG8461191.1"/>
    </source>
</evidence>
<protein>
    <submittedName>
        <fullName evidence="1">7195_t:CDS:1</fullName>
    </submittedName>
</protein>
<dbReference type="AlphaFoldDB" id="A0A9N8YYN0"/>
<accession>A0A9N8YYN0</accession>
<comment type="caution">
    <text evidence="1">The sequence shown here is derived from an EMBL/GenBank/DDBJ whole genome shotgun (WGS) entry which is preliminary data.</text>
</comment>